<comment type="cofactor">
    <cofactor evidence="2 8">
        <name>NAD(+)</name>
        <dbReference type="ChEBI" id="CHEBI:57540"/>
    </cofactor>
</comment>
<dbReference type="Gene3D" id="3.40.50.720">
    <property type="entry name" value="NAD(P)-binding Rossmann-like Domain"/>
    <property type="match status" value="1"/>
</dbReference>
<keyword evidence="7 8" id="KW-0456">Lyase</keyword>
<evidence type="ECO:0000313" key="10">
    <source>
        <dbReference type="EMBL" id="CAA9241797.1"/>
    </source>
</evidence>
<dbReference type="GO" id="GO:0009225">
    <property type="term" value="P:nucleotide-sugar metabolic process"/>
    <property type="evidence" value="ECO:0007669"/>
    <property type="project" value="InterPro"/>
</dbReference>
<dbReference type="InterPro" id="IPR005888">
    <property type="entry name" value="dTDP_Gluc_deHydtase"/>
</dbReference>
<name>A0A6J4I6Q8_9CHLR</name>
<keyword evidence="6" id="KW-0520">NAD</keyword>
<proteinExistence type="inferred from homology"/>
<gene>
    <name evidence="10" type="ORF">AVDCRST_MAG77-1577</name>
</gene>
<comment type="similarity">
    <text evidence="3 8">Belongs to the NAD(P)-dependent epimerase/dehydratase family. dTDP-glucose dehydratase subfamily.</text>
</comment>
<dbReference type="NCBIfam" id="TIGR01181">
    <property type="entry name" value="dTDP_gluc_dehyt"/>
    <property type="match status" value="1"/>
</dbReference>
<evidence type="ECO:0000256" key="5">
    <source>
        <dbReference type="ARBA" id="ARBA00016977"/>
    </source>
</evidence>
<evidence type="ECO:0000256" key="6">
    <source>
        <dbReference type="ARBA" id="ARBA00023027"/>
    </source>
</evidence>
<dbReference type="Pfam" id="PF16363">
    <property type="entry name" value="GDP_Man_Dehyd"/>
    <property type="match status" value="1"/>
</dbReference>
<dbReference type="InterPro" id="IPR016040">
    <property type="entry name" value="NAD(P)-bd_dom"/>
</dbReference>
<dbReference type="InterPro" id="IPR036291">
    <property type="entry name" value="NAD(P)-bd_dom_sf"/>
</dbReference>
<dbReference type="Gene3D" id="3.90.25.10">
    <property type="entry name" value="UDP-galactose 4-epimerase, domain 1"/>
    <property type="match status" value="1"/>
</dbReference>
<evidence type="ECO:0000256" key="4">
    <source>
        <dbReference type="ARBA" id="ARBA00011990"/>
    </source>
</evidence>
<evidence type="ECO:0000256" key="1">
    <source>
        <dbReference type="ARBA" id="ARBA00001539"/>
    </source>
</evidence>
<evidence type="ECO:0000256" key="8">
    <source>
        <dbReference type="RuleBase" id="RU004473"/>
    </source>
</evidence>
<dbReference type="EMBL" id="CADCTC010000100">
    <property type="protein sequence ID" value="CAA9241797.1"/>
    <property type="molecule type" value="Genomic_DNA"/>
</dbReference>
<feature type="domain" description="NAD(P)-binding" evidence="9">
    <location>
        <begin position="14"/>
        <end position="314"/>
    </location>
</feature>
<reference evidence="10" key="1">
    <citation type="submission" date="2020-02" db="EMBL/GenBank/DDBJ databases">
        <authorList>
            <person name="Meier V. D."/>
        </authorList>
    </citation>
    <scope>NUCLEOTIDE SEQUENCE</scope>
    <source>
        <strain evidence="10">AVDCRST_MAG77</strain>
    </source>
</reference>
<dbReference type="AlphaFoldDB" id="A0A6J4I6Q8"/>
<evidence type="ECO:0000256" key="3">
    <source>
        <dbReference type="ARBA" id="ARBA00008178"/>
    </source>
</evidence>
<evidence type="ECO:0000256" key="7">
    <source>
        <dbReference type="ARBA" id="ARBA00023239"/>
    </source>
</evidence>
<dbReference type="PANTHER" id="PTHR43000">
    <property type="entry name" value="DTDP-D-GLUCOSE 4,6-DEHYDRATASE-RELATED"/>
    <property type="match status" value="1"/>
</dbReference>
<evidence type="ECO:0000256" key="2">
    <source>
        <dbReference type="ARBA" id="ARBA00001911"/>
    </source>
</evidence>
<dbReference type="SUPFAM" id="SSF51735">
    <property type="entry name" value="NAD(P)-binding Rossmann-fold domains"/>
    <property type="match status" value="1"/>
</dbReference>
<protein>
    <recommendedName>
        <fullName evidence="5 8">dTDP-glucose 4,6-dehydratase</fullName>
        <ecNumber evidence="4 8">4.2.1.46</ecNumber>
    </recommendedName>
</protein>
<sequence>MQADQDQPALRHVLVSGGAGFIGSAFARNFVRDHPEARVTVLDKLTYAGNTQNLAPVWDEPRFRFVQADICDYDAVAPLVVEADTVVNFAAESHVDRSIMDPDVFVRTNVLGVNTLLRAARDGWKAGGYAGKRFLQVSTDEVYGHVGEGATAEDAPLAPRNPYSASKAGAELMVFSYGTNFGLPVVVTRGENTIGPYQYPEKATPLFITNAIEDKPLPIYGQGRAVRHYVYVDDHAAAIDLVLRRGAPGEAYNIGNDVEVNTVRLAETILDLLGKPRSLMQLVPDRPGHDYRYNLDYRKTLALGWQPQYADFEKTIGATVAWYRDNQDWWRTIKAGEYQEYYKKQYAVLAGA</sequence>
<accession>A0A6J4I6Q8</accession>
<organism evidence="10">
    <name type="scientific">uncultured Chloroflexota bacterium</name>
    <dbReference type="NCBI Taxonomy" id="166587"/>
    <lineage>
        <taxon>Bacteria</taxon>
        <taxon>Bacillati</taxon>
        <taxon>Chloroflexota</taxon>
        <taxon>environmental samples</taxon>
    </lineage>
</organism>
<dbReference type="CDD" id="cd05246">
    <property type="entry name" value="dTDP_GD_SDR_e"/>
    <property type="match status" value="1"/>
</dbReference>
<dbReference type="EC" id="4.2.1.46" evidence="4 8"/>
<comment type="catalytic activity">
    <reaction evidence="1 8">
        <text>dTDP-alpha-D-glucose = dTDP-4-dehydro-6-deoxy-alpha-D-glucose + H2O</text>
        <dbReference type="Rhea" id="RHEA:17221"/>
        <dbReference type="ChEBI" id="CHEBI:15377"/>
        <dbReference type="ChEBI" id="CHEBI:57477"/>
        <dbReference type="ChEBI" id="CHEBI:57649"/>
        <dbReference type="EC" id="4.2.1.46"/>
    </reaction>
</comment>
<evidence type="ECO:0000259" key="9">
    <source>
        <dbReference type="Pfam" id="PF16363"/>
    </source>
</evidence>
<dbReference type="GO" id="GO:0008460">
    <property type="term" value="F:dTDP-glucose 4,6-dehydratase activity"/>
    <property type="evidence" value="ECO:0007669"/>
    <property type="project" value="UniProtKB-EC"/>
</dbReference>